<evidence type="ECO:0000313" key="3">
    <source>
        <dbReference type="Proteomes" id="UP000250043"/>
    </source>
</evidence>
<dbReference type="EMBL" id="KV722470">
    <property type="protein sequence ID" value="OCH87864.1"/>
    <property type="molecule type" value="Genomic_DNA"/>
</dbReference>
<name>A0A8E2DJH5_9APHY</name>
<organism evidence="2 3">
    <name type="scientific">Obba rivulosa</name>
    <dbReference type="NCBI Taxonomy" id="1052685"/>
    <lineage>
        <taxon>Eukaryota</taxon>
        <taxon>Fungi</taxon>
        <taxon>Dikarya</taxon>
        <taxon>Basidiomycota</taxon>
        <taxon>Agaricomycotina</taxon>
        <taxon>Agaricomycetes</taxon>
        <taxon>Polyporales</taxon>
        <taxon>Gelatoporiaceae</taxon>
        <taxon>Obba</taxon>
    </lineage>
</organism>
<dbReference type="AlphaFoldDB" id="A0A8E2DJH5"/>
<dbReference type="Proteomes" id="UP000250043">
    <property type="component" value="Unassembled WGS sequence"/>
</dbReference>
<gene>
    <name evidence="2" type="ORF">OBBRIDRAFT_889488</name>
</gene>
<feature type="transmembrane region" description="Helical" evidence="1">
    <location>
        <begin position="231"/>
        <end position="252"/>
    </location>
</feature>
<protein>
    <submittedName>
        <fullName evidence="2">Uncharacterized protein</fullName>
    </submittedName>
</protein>
<keyword evidence="1" id="KW-0472">Membrane</keyword>
<accession>A0A8E2DJH5</accession>
<evidence type="ECO:0000256" key="1">
    <source>
        <dbReference type="SAM" id="Phobius"/>
    </source>
</evidence>
<keyword evidence="3" id="KW-1185">Reference proteome</keyword>
<evidence type="ECO:0000313" key="2">
    <source>
        <dbReference type="EMBL" id="OCH87864.1"/>
    </source>
</evidence>
<proteinExistence type="predicted"/>
<reference evidence="2 3" key="1">
    <citation type="submission" date="2016-07" db="EMBL/GenBank/DDBJ databases">
        <title>Draft genome of the white-rot fungus Obba rivulosa 3A-2.</title>
        <authorList>
            <consortium name="DOE Joint Genome Institute"/>
            <person name="Miettinen O."/>
            <person name="Riley R."/>
            <person name="Acob R."/>
            <person name="Barry K."/>
            <person name="Cullen D."/>
            <person name="De Vries R."/>
            <person name="Hainaut M."/>
            <person name="Hatakka A."/>
            <person name="Henrissat B."/>
            <person name="Hilden K."/>
            <person name="Kuo R."/>
            <person name="Labutti K."/>
            <person name="Lipzen A."/>
            <person name="Makela M.R."/>
            <person name="Sandor L."/>
            <person name="Spatafora J.W."/>
            <person name="Grigoriev I.V."/>
            <person name="Hibbett D.S."/>
        </authorList>
    </citation>
    <scope>NUCLEOTIDE SEQUENCE [LARGE SCALE GENOMIC DNA]</scope>
    <source>
        <strain evidence="2 3">3A-2</strain>
    </source>
</reference>
<sequence>MASNSSSSSYRRWWTVLLVSLKTSPFIGRFDAHSVAQNFLFRAWMLRVVLPQNEFASLAAVAIQASERLTALSLVPVIQACDTMRGTASRRRLTVLPRPGPDSSAIAAAGSPDFSKDLSISSNTGAKSLNDLQQTPTSVEYFEPTKTLRLPYKFDDTDPTIPTAHPASRLLSAAKSQYGLSYFATYSVDCPASLRFQRTSSASIPISSALPTARRSVYSWKIASTPPSLCFFWWTLVTSLSLILVLPSAVLLNNWLKKTDISNLDPQETFGYIPTSPVELTFILPEDSMTFLELALEILNSSNVRVKFVHLASATPTLVNQPLPCMTFSPRQDIFH</sequence>
<keyword evidence="1" id="KW-1133">Transmembrane helix</keyword>
<keyword evidence="1" id="KW-0812">Transmembrane</keyword>